<dbReference type="Pfam" id="PF13289">
    <property type="entry name" value="SIR2_2"/>
    <property type="match status" value="1"/>
</dbReference>
<name>A0A9X3N414_9ACTN</name>
<proteinExistence type="predicted"/>
<comment type="caution">
    <text evidence="1">The sequence shown here is derived from an EMBL/GenBank/DDBJ whole genome shotgun (WGS) entry which is preliminary data.</text>
</comment>
<dbReference type="Proteomes" id="UP001147653">
    <property type="component" value="Unassembled WGS sequence"/>
</dbReference>
<dbReference type="RefSeq" id="WP_270023563.1">
    <property type="nucleotide sequence ID" value="NZ_JAPDDP010000004.1"/>
</dbReference>
<sequence>MGYDPAKALLDELVAGRVVAVVGAGFTIATTSPDRPASWPALIRHGAEYARAHHRLTEQELDEIETALSSSDAATLVAAAERVEQALRSGNGTWRRWLKESVARFDVASGALLRALRHLNVPLATTNYDTLLSAGRVPAISWRAFGEVEAFFREKAGVLHLHGVHTDEESIVFGRGSYETILDNRLAQFGQQILGKVSTLLFVGCGPGLRDPNIGALFEWLEENELSHPHYRLVIEGEAAERVADCVTDVVFGADYRDLPTFIEALALDRDDRVLGRTGPSRIDAMRAGRAAGPSPTYLLCDVDPQSVGEVPIFLPARPWQGPPEGTAVPLRALRSLARTLQSDGDLPTFILIDDVCPWAPGEKEGHNAARTMAGLTRLFDAYGLDRASRPICVRFSYIPTSLRDELTFMEFGGDGIVDRQPGDEDEVERLRDVLDRIRDGELGWRPPRPLAGVPDDTGFWEQLFPLLPLLDDHGFTSARDIRELLDIDSDTLDSRIETLDGRLRAAVELAPAEVRREVTRFRGGAAVRTAALHLGYAWIAQEKLRDADDIDWDHVLPVAAPEVPPLRLRSSVDEAVRAAWYRHTHDPRGRVGADWPPSPYLRSASA</sequence>
<dbReference type="AlphaFoldDB" id="A0A9X3N414"/>
<reference evidence="1" key="1">
    <citation type="submission" date="2022-10" db="EMBL/GenBank/DDBJ databases">
        <title>The WGS of Solirubrobacter phytolaccae KCTC 29190.</title>
        <authorList>
            <person name="Jiang Z."/>
        </authorList>
    </citation>
    <scope>NUCLEOTIDE SEQUENCE</scope>
    <source>
        <strain evidence="1">KCTC 29190</strain>
    </source>
</reference>
<evidence type="ECO:0000313" key="1">
    <source>
        <dbReference type="EMBL" id="MDA0179293.1"/>
    </source>
</evidence>
<keyword evidence="2" id="KW-1185">Reference proteome</keyword>
<organism evidence="1 2">
    <name type="scientific">Solirubrobacter phytolaccae</name>
    <dbReference type="NCBI Taxonomy" id="1404360"/>
    <lineage>
        <taxon>Bacteria</taxon>
        <taxon>Bacillati</taxon>
        <taxon>Actinomycetota</taxon>
        <taxon>Thermoleophilia</taxon>
        <taxon>Solirubrobacterales</taxon>
        <taxon>Solirubrobacteraceae</taxon>
        <taxon>Solirubrobacter</taxon>
    </lineage>
</organism>
<evidence type="ECO:0000313" key="2">
    <source>
        <dbReference type="Proteomes" id="UP001147653"/>
    </source>
</evidence>
<gene>
    <name evidence="1" type="ORF">OJ997_03205</name>
</gene>
<protein>
    <submittedName>
        <fullName evidence="1">SIR2 family protein</fullName>
    </submittedName>
</protein>
<accession>A0A9X3N414</accession>
<dbReference type="EMBL" id="JAPDDP010000004">
    <property type="protein sequence ID" value="MDA0179293.1"/>
    <property type="molecule type" value="Genomic_DNA"/>
</dbReference>